<dbReference type="KEGG" id="schj:DDV21_007730"/>
<dbReference type="EMBL" id="QVQY01000006">
    <property type="protein sequence ID" value="RFU51411.1"/>
    <property type="molecule type" value="Genomic_DNA"/>
</dbReference>
<reference evidence="11 15" key="1">
    <citation type="submission" date="2018-08" db="EMBL/GenBank/DDBJ databases">
        <title>Draft genome of Streptococcus sp .nov. Z2.</title>
        <authorList>
            <person name="Tian Z."/>
        </authorList>
    </citation>
    <scope>NUCLEOTIDE SEQUENCE [LARGE SCALE GENOMIC DNA]</scope>
    <source>
        <strain evidence="11 15">Z2</strain>
    </source>
</reference>
<dbReference type="Gene3D" id="2.60.40.4270">
    <property type="entry name" value="Listeria-Bacteroides repeat domain"/>
    <property type="match status" value="1"/>
</dbReference>
<reference evidence="12 14" key="2">
    <citation type="submission" date="2018-08" db="EMBL/GenBank/DDBJ databases">
        <title>Draft genome of Streptococcus sp. nov. Z1.</title>
        <authorList>
            <person name="Tian Z."/>
        </authorList>
    </citation>
    <scope>NUCLEOTIDE SEQUENCE [LARGE SCALE GENOMIC DNA]</scope>
    <source>
        <strain evidence="12">Z1</strain>
        <strain evidence="14">Z1(2018)</strain>
    </source>
</reference>
<evidence type="ECO:0000259" key="9">
    <source>
        <dbReference type="PROSITE" id="PS50847"/>
    </source>
</evidence>
<keyword evidence="4 8" id="KW-0732">Signal</keyword>
<reference evidence="10" key="4">
    <citation type="journal article" date="2019" name="Int. J. Syst. Evol. Microbiol.">
        <title>Streptococcus chenjunshii sp. nov. isolated from feces of Tibetan antelopes.</title>
        <authorList>
            <person name="Tian Z."/>
            <person name="Lu S."/>
            <person name="Jin D."/>
            <person name="Yang J."/>
            <person name="Pu J."/>
            <person name="Lai X.H."/>
            <person name="Bai X.N."/>
            <person name="Wu X.M."/>
            <person name="Li J."/>
            <person name="Wang S."/>
            <person name="Xu J."/>
        </authorList>
    </citation>
    <scope>NUCLEOTIDE SEQUENCE</scope>
    <source>
        <strain evidence="10">Z15</strain>
    </source>
</reference>
<dbReference type="InterPro" id="IPR042229">
    <property type="entry name" value="Listeria/Bacterioides_rpt_sf"/>
</dbReference>
<sequence length="482" mass="51776">MIKKIITIFFLMSAFAYGAFTVEAAEIEGHIAHYPNETARNFVTGIDGKGYGTQVSWVSSAYFDGVNVTVEDGSGQVIYSGLSGNSGKGAFKVPDLPVGTYTVTLSDDKVLPLPFSREQLENPNTPLVLQDKMTATVEITEDTELKRLYWIMVSKSKQVMSYSLHGEFPNGSQGVDQNGAAVSYRVWYKGGDWPSSFTSANNRQFISFPGVLVNDTLGMYAGYSTIPTLSAEEQAYGWTFQGWRVNGSDNIYTLEEIARLTITEDIQLEAVWTAPNHNVTFMTDIEKGDIAGQSSVNYKIEGNSSTVSDATANTLPEVSAKEGYTFLGWYIDNSTNLVNDSDILATNVQKDLVYYAKYKKNTPESKGEKGDTGEPGPKGDKGEKGDTGEPGSKGDKGEKGDTGEPGSKGDKGEKGDAGALESKETTPRTLGGATVNSGNSGNQVAKNILPNTGDNGVPVLSILGMISIITAISLFRIGKSKK</sequence>
<dbReference type="NCBIfam" id="TIGR01167">
    <property type="entry name" value="LPXTG_anchor"/>
    <property type="match status" value="1"/>
</dbReference>
<dbReference type="Pfam" id="PF01391">
    <property type="entry name" value="Collagen"/>
    <property type="match status" value="1"/>
</dbReference>
<protein>
    <submittedName>
        <fullName evidence="12">LPXTG cell wall anchor domain-containing protein</fullName>
    </submittedName>
</protein>
<evidence type="ECO:0000256" key="6">
    <source>
        <dbReference type="SAM" id="MobiDB-lite"/>
    </source>
</evidence>
<feature type="signal peptide" evidence="8">
    <location>
        <begin position="1"/>
        <end position="24"/>
    </location>
</feature>
<dbReference type="Proteomes" id="UP000262901">
    <property type="component" value="Unassembled WGS sequence"/>
</dbReference>
<dbReference type="GO" id="GO:0005615">
    <property type="term" value="C:extracellular space"/>
    <property type="evidence" value="ECO:0007669"/>
    <property type="project" value="TreeGrafter"/>
</dbReference>
<dbReference type="PANTHER" id="PTHR24023">
    <property type="entry name" value="COLLAGEN ALPHA"/>
    <property type="match status" value="1"/>
</dbReference>
<evidence type="ECO:0000313" key="11">
    <source>
        <dbReference type="EMBL" id="RFU51411.1"/>
    </source>
</evidence>
<keyword evidence="7" id="KW-0812">Transmembrane</keyword>
<evidence type="ECO:0000313" key="10">
    <source>
        <dbReference type="EMBL" id="AXQ78984.1"/>
    </source>
</evidence>
<dbReference type="AlphaFoldDB" id="A0A372KMU9"/>
<evidence type="ECO:0000256" key="4">
    <source>
        <dbReference type="ARBA" id="ARBA00022729"/>
    </source>
</evidence>
<dbReference type="EMBL" id="CP031733">
    <property type="protein sequence ID" value="AXQ78984.1"/>
    <property type="molecule type" value="Genomic_DNA"/>
</dbReference>
<organism evidence="12 14">
    <name type="scientific">Streptococcus chenjunshii</name>
    <dbReference type="NCBI Taxonomy" id="2173853"/>
    <lineage>
        <taxon>Bacteria</taxon>
        <taxon>Bacillati</taxon>
        <taxon>Bacillota</taxon>
        <taxon>Bacilli</taxon>
        <taxon>Lactobacillales</taxon>
        <taxon>Streptococcaceae</taxon>
        <taxon>Streptococcus</taxon>
    </lineage>
</organism>
<keyword evidence="7" id="KW-0472">Membrane</keyword>
<dbReference type="Pfam" id="PF09479">
    <property type="entry name" value="Flg_new"/>
    <property type="match status" value="1"/>
</dbReference>
<keyword evidence="2" id="KW-0134">Cell wall</keyword>
<evidence type="ECO:0000313" key="13">
    <source>
        <dbReference type="Proteomes" id="UP000246115"/>
    </source>
</evidence>
<name>A0A372KMU9_9STRE</name>
<dbReference type="GO" id="GO:0031012">
    <property type="term" value="C:extracellular matrix"/>
    <property type="evidence" value="ECO:0007669"/>
    <property type="project" value="TreeGrafter"/>
</dbReference>
<dbReference type="EMBL" id="QVQZ01000005">
    <property type="protein sequence ID" value="RFU53611.1"/>
    <property type="molecule type" value="Genomic_DNA"/>
</dbReference>
<evidence type="ECO:0000313" key="12">
    <source>
        <dbReference type="EMBL" id="RFU53611.1"/>
    </source>
</evidence>
<reference evidence="13" key="3">
    <citation type="submission" date="2018-08" db="EMBL/GenBank/DDBJ databases">
        <title>Streptococcus chenjunshii sp. nov., isolated from stools sample of the Tibetan antelope in the Qinghai-Tibet plateau, China.</title>
        <authorList>
            <person name="Tian Z."/>
        </authorList>
    </citation>
    <scope>NUCLEOTIDE SEQUENCE [LARGE SCALE GENOMIC DNA]</scope>
    <source>
        <strain evidence="13">Z15</strain>
    </source>
</reference>
<feature type="compositionally biased region" description="Basic and acidic residues" evidence="6">
    <location>
        <begin position="362"/>
        <end position="426"/>
    </location>
</feature>
<evidence type="ECO:0000256" key="1">
    <source>
        <dbReference type="ARBA" id="ARBA00004196"/>
    </source>
</evidence>
<dbReference type="PANTHER" id="PTHR24023:SF1082">
    <property type="entry name" value="COLLAGEN TRIPLE HELIX REPEAT"/>
    <property type="match status" value="1"/>
</dbReference>
<dbReference type="InterPro" id="IPR008160">
    <property type="entry name" value="Collagen"/>
</dbReference>
<comment type="subcellular location">
    <subcellularLocation>
        <location evidence="1">Cell envelope</location>
    </subcellularLocation>
</comment>
<keyword evidence="15" id="KW-1185">Reference proteome</keyword>
<dbReference type="GO" id="GO:0030313">
    <property type="term" value="C:cell envelope"/>
    <property type="evidence" value="ECO:0007669"/>
    <property type="project" value="UniProtKB-SubCell"/>
</dbReference>
<keyword evidence="7" id="KW-1133">Transmembrane helix</keyword>
<keyword evidence="3" id="KW-0964">Secreted</keyword>
<evidence type="ECO:0000256" key="8">
    <source>
        <dbReference type="SAM" id="SignalP"/>
    </source>
</evidence>
<dbReference type="InterPro" id="IPR019931">
    <property type="entry name" value="LPXTG_anchor"/>
</dbReference>
<evidence type="ECO:0000256" key="5">
    <source>
        <dbReference type="ARBA" id="ARBA00023088"/>
    </source>
</evidence>
<dbReference type="PROSITE" id="PS50847">
    <property type="entry name" value="GRAM_POS_ANCHORING"/>
    <property type="match status" value="1"/>
</dbReference>
<dbReference type="Pfam" id="PF00746">
    <property type="entry name" value="Gram_pos_anchor"/>
    <property type="match status" value="1"/>
</dbReference>
<dbReference type="OrthoDB" id="663332at2"/>
<accession>A0A372KMU9</accession>
<feature type="transmembrane region" description="Helical" evidence="7">
    <location>
        <begin position="456"/>
        <end position="477"/>
    </location>
</feature>
<feature type="domain" description="Gram-positive cocci surface proteins LPxTG" evidence="9">
    <location>
        <begin position="449"/>
        <end position="482"/>
    </location>
</feature>
<evidence type="ECO:0000313" key="14">
    <source>
        <dbReference type="Proteomes" id="UP000262901"/>
    </source>
</evidence>
<evidence type="ECO:0000256" key="7">
    <source>
        <dbReference type="SAM" id="Phobius"/>
    </source>
</evidence>
<accession>A0A346ND89</accession>
<dbReference type="InterPro" id="IPR013378">
    <property type="entry name" value="InlB-like_B-rpt"/>
</dbReference>
<evidence type="ECO:0000256" key="3">
    <source>
        <dbReference type="ARBA" id="ARBA00022525"/>
    </source>
</evidence>
<gene>
    <name evidence="10" type="ORF">DDV21_007730</name>
    <name evidence="11" type="ORF">DDV22_03620</name>
    <name evidence="12" type="ORF">DDV23_03610</name>
</gene>
<dbReference type="InterPro" id="IPR050149">
    <property type="entry name" value="Collagen_superfamily"/>
</dbReference>
<dbReference type="Proteomes" id="UP000246115">
    <property type="component" value="Chromosome"/>
</dbReference>
<keyword evidence="5" id="KW-0572">Peptidoglycan-anchor</keyword>
<feature type="chain" id="PRO_5044585506" evidence="8">
    <location>
        <begin position="25"/>
        <end position="482"/>
    </location>
</feature>
<evidence type="ECO:0000313" key="15">
    <source>
        <dbReference type="Proteomes" id="UP000264056"/>
    </source>
</evidence>
<dbReference type="RefSeq" id="WP_116877750.1">
    <property type="nucleotide sequence ID" value="NZ_CP031733.1"/>
</dbReference>
<proteinExistence type="predicted"/>
<evidence type="ECO:0000256" key="2">
    <source>
        <dbReference type="ARBA" id="ARBA00022512"/>
    </source>
</evidence>
<dbReference type="NCBIfam" id="TIGR02543">
    <property type="entry name" value="List_Bact_rpt"/>
    <property type="match status" value="1"/>
</dbReference>
<dbReference type="Proteomes" id="UP000264056">
    <property type="component" value="Unassembled WGS sequence"/>
</dbReference>
<feature type="region of interest" description="Disordered" evidence="6">
    <location>
        <begin position="362"/>
        <end position="442"/>
    </location>
</feature>